<dbReference type="PANTHER" id="PTHR30126">
    <property type="entry name" value="HTH-TYPE TRANSCRIPTIONAL REGULATOR"/>
    <property type="match status" value="1"/>
</dbReference>
<dbReference type="PANTHER" id="PTHR30126:SF94">
    <property type="entry name" value="LYSR FAMILY TRANSCRIPTIONAL REGULATOR"/>
    <property type="match status" value="1"/>
</dbReference>
<keyword evidence="3" id="KW-0238">DNA-binding</keyword>
<organism evidence="6 7">
    <name type="scientific">Mariprofundus erugo</name>
    <dbReference type="NCBI Taxonomy" id="2528639"/>
    <lineage>
        <taxon>Bacteria</taxon>
        <taxon>Pseudomonadati</taxon>
        <taxon>Pseudomonadota</taxon>
        <taxon>Candidatius Mariprofundia</taxon>
        <taxon>Mariprofundales</taxon>
        <taxon>Mariprofundaceae</taxon>
        <taxon>Mariprofundus</taxon>
    </lineage>
</organism>
<dbReference type="InterPro" id="IPR000847">
    <property type="entry name" value="LysR_HTH_N"/>
</dbReference>
<sequence length="298" mass="33220">MGVNVTLKQLRIFVAVARREHVSHAAAEMSLSQSAVSMALAALEEQLGATLFDRVGKRMVMNQQGNWLLPRAQYVLAQVEAIAGEFGSSGRKMCAIGASTTIADALFPSMSMHLYSVCPDLELYLETGNSSVIIDHLLARRIEIGLVEGVCQHPRILARPWFTDQLLIVAHPAHPLVLQSQETPLSVQQLSHSRWVMREEGSGTRAIFEHVFRTVLASFHIVATLKHVPSIKQLVASGDMLACLSALTVAGEIARGELKVVHMRDVQLERQFFLLQHRQAFYSEIHTELLQWIVQQRM</sequence>
<evidence type="ECO:0000313" key="7">
    <source>
        <dbReference type="Proteomes" id="UP000306585"/>
    </source>
</evidence>
<dbReference type="Proteomes" id="UP000306585">
    <property type="component" value="Unassembled WGS sequence"/>
</dbReference>
<reference evidence="6 7" key="1">
    <citation type="journal article" date="2019" name="Appl. Environ. Microbiol.">
        <title>Environmental Evidence and Genomic Insight of Iron-oxidizing Bacteria Preference Towards More Corrosion Resistant Stainless Steel at Higher Salinities.</title>
        <authorList>
            <person name="Garrison C.E."/>
            <person name="Price K.A."/>
            <person name="Field E.K."/>
        </authorList>
    </citation>
    <scope>NUCLEOTIDE SEQUENCE [LARGE SCALE GENOMIC DNA]</scope>
    <source>
        <strain evidence="6 7">P3</strain>
    </source>
</reference>
<dbReference type="PROSITE" id="PS50931">
    <property type="entry name" value="HTH_LYSR"/>
    <property type="match status" value="1"/>
</dbReference>
<dbReference type="Gene3D" id="1.10.10.10">
    <property type="entry name" value="Winged helix-like DNA-binding domain superfamily/Winged helix DNA-binding domain"/>
    <property type="match status" value="1"/>
</dbReference>
<dbReference type="InterPro" id="IPR036388">
    <property type="entry name" value="WH-like_DNA-bd_sf"/>
</dbReference>
<dbReference type="GO" id="GO:0003700">
    <property type="term" value="F:DNA-binding transcription factor activity"/>
    <property type="evidence" value="ECO:0007669"/>
    <property type="project" value="InterPro"/>
</dbReference>
<dbReference type="SUPFAM" id="SSF53850">
    <property type="entry name" value="Periplasmic binding protein-like II"/>
    <property type="match status" value="1"/>
</dbReference>
<dbReference type="Gene3D" id="3.40.190.290">
    <property type="match status" value="1"/>
</dbReference>
<dbReference type="FunFam" id="1.10.10.10:FF:000001">
    <property type="entry name" value="LysR family transcriptional regulator"/>
    <property type="match status" value="1"/>
</dbReference>
<comment type="caution">
    <text evidence="6">The sequence shown here is derived from an EMBL/GenBank/DDBJ whole genome shotgun (WGS) entry which is preliminary data.</text>
</comment>
<evidence type="ECO:0000256" key="4">
    <source>
        <dbReference type="ARBA" id="ARBA00023163"/>
    </source>
</evidence>
<protein>
    <submittedName>
        <fullName evidence="6">LysR family transcriptional regulator</fullName>
    </submittedName>
</protein>
<evidence type="ECO:0000259" key="5">
    <source>
        <dbReference type="PROSITE" id="PS50931"/>
    </source>
</evidence>
<dbReference type="Pfam" id="PF03466">
    <property type="entry name" value="LysR_substrate"/>
    <property type="match status" value="1"/>
</dbReference>
<keyword evidence="7" id="KW-1185">Reference proteome</keyword>
<feature type="domain" description="HTH lysR-type" evidence="5">
    <location>
        <begin position="5"/>
        <end position="62"/>
    </location>
</feature>
<comment type="similarity">
    <text evidence="1">Belongs to the LysR transcriptional regulatory family.</text>
</comment>
<evidence type="ECO:0000256" key="1">
    <source>
        <dbReference type="ARBA" id="ARBA00009437"/>
    </source>
</evidence>
<dbReference type="InterPro" id="IPR036390">
    <property type="entry name" value="WH_DNA-bd_sf"/>
</dbReference>
<dbReference type="GO" id="GO:0000976">
    <property type="term" value="F:transcription cis-regulatory region binding"/>
    <property type="evidence" value="ECO:0007669"/>
    <property type="project" value="TreeGrafter"/>
</dbReference>
<evidence type="ECO:0000313" key="6">
    <source>
        <dbReference type="EMBL" id="TLS66775.1"/>
    </source>
</evidence>
<keyword evidence="2" id="KW-0805">Transcription regulation</keyword>
<name>A0A5R9GNY4_9PROT</name>
<evidence type="ECO:0000256" key="3">
    <source>
        <dbReference type="ARBA" id="ARBA00023125"/>
    </source>
</evidence>
<dbReference type="AlphaFoldDB" id="A0A5R9GNY4"/>
<evidence type="ECO:0000256" key="2">
    <source>
        <dbReference type="ARBA" id="ARBA00023015"/>
    </source>
</evidence>
<dbReference type="InterPro" id="IPR005119">
    <property type="entry name" value="LysR_subst-bd"/>
</dbReference>
<dbReference type="EMBL" id="VBRY01000008">
    <property type="protein sequence ID" value="TLS66775.1"/>
    <property type="molecule type" value="Genomic_DNA"/>
</dbReference>
<proteinExistence type="inferred from homology"/>
<dbReference type="Pfam" id="PF00126">
    <property type="entry name" value="HTH_1"/>
    <property type="match status" value="1"/>
</dbReference>
<dbReference type="SUPFAM" id="SSF46785">
    <property type="entry name" value="Winged helix' DNA-binding domain"/>
    <property type="match status" value="1"/>
</dbReference>
<keyword evidence="4" id="KW-0804">Transcription</keyword>
<dbReference type="PRINTS" id="PR00039">
    <property type="entry name" value="HTHLYSR"/>
</dbReference>
<accession>A0A5R9GNY4</accession>
<gene>
    <name evidence="6" type="ORF">FEF65_09660</name>
</gene>